<organism evidence="1 2">
    <name type="scientific">Limosa lapponica baueri</name>
    <dbReference type="NCBI Taxonomy" id="1758121"/>
    <lineage>
        <taxon>Eukaryota</taxon>
        <taxon>Metazoa</taxon>
        <taxon>Chordata</taxon>
        <taxon>Craniata</taxon>
        <taxon>Vertebrata</taxon>
        <taxon>Euteleostomi</taxon>
        <taxon>Archelosauria</taxon>
        <taxon>Archosauria</taxon>
        <taxon>Dinosauria</taxon>
        <taxon>Saurischia</taxon>
        <taxon>Theropoda</taxon>
        <taxon>Coelurosauria</taxon>
        <taxon>Aves</taxon>
        <taxon>Neognathae</taxon>
        <taxon>Neoaves</taxon>
        <taxon>Charadriiformes</taxon>
        <taxon>Scolopacidae</taxon>
        <taxon>Limosa</taxon>
    </lineage>
</organism>
<name>A0A2I0UQ51_LIMLA</name>
<gene>
    <name evidence="1" type="ORF">llap_1546</name>
</gene>
<reference evidence="2" key="1">
    <citation type="submission" date="2017-11" db="EMBL/GenBank/DDBJ databases">
        <authorList>
            <person name="Lima N.C."/>
            <person name="Parody-Merino A.M."/>
            <person name="Battley P.F."/>
            <person name="Fidler A.E."/>
            <person name="Prosdocimi F."/>
        </authorList>
    </citation>
    <scope>NUCLEOTIDE SEQUENCE [LARGE SCALE GENOMIC DNA]</scope>
</reference>
<reference evidence="2" key="2">
    <citation type="submission" date="2017-12" db="EMBL/GenBank/DDBJ databases">
        <title>Genome sequence of the Bar-tailed Godwit (Limosa lapponica baueri).</title>
        <authorList>
            <person name="Lima N.C.B."/>
            <person name="Parody-Merino A.M."/>
            <person name="Battley P.F."/>
            <person name="Fidler A.E."/>
            <person name="Prosdocimi F."/>
        </authorList>
    </citation>
    <scope>NUCLEOTIDE SEQUENCE [LARGE SCALE GENOMIC DNA]</scope>
</reference>
<proteinExistence type="predicted"/>
<keyword evidence="2" id="KW-1185">Reference proteome</keyword>
<evidence type="ECO:0000313" key="2">
    <source>
        <dbReference type="Proteomes" id="UP000233556"/>
    </source>
</evidence>
<accession>A0A2I0UQ51</accession>
<dbReference type="EMBL" id="KZ505659">
    <property type="protein sequence ID" value="PKU48170.1"/>
    <property type="molecule type" value="Genomic_DNA"/>
</dbReference>
<protein>
    <submittedName>
        <fullName evidence="1">Uncharacterized protein</fullName>
    </submittedName>
</protein>
<dbReference type="Proteomes" id="UP000233556">
    <property type="component" value="Unassembled WGS sequence"/>
</dbReference>
<evidence type="ECO:0000313" key="1">
    <source>
        <dbReference type="EMBL" id="PKU48170.1"/>
    </source>
</evidence>
<dbReference type="AlphaFoldDB" id="A0A2I0UQ51"/>
<sequence>MTSCQVMLCGSSHSRSAGTFSKWIIFLTGTISFAFHPREMLVPGYSHYSPATLRAWWEKGPFTWASFSFKKRENQQTDDMPRTWIREDMVK</sequence>